<evidence type="ECO:0000313" key="4">
    <source>
        <dbReference type="Proteomes" id="UP000001096"/>
    </source>
</evidence>
<accession>K8P6B8</accession>
<dbReference type="EMBL" id="AGWX01000004">
    <property type="protein sequence ID" value="EKS36254.1"/>
    <property type="molecule type" value="Genomic_DNA"/>
</dbReference>
<evidence type="ECO:0000256" key="2">
    <source>
        <dbReference type="SAM" id="SignalP"/>
    </source>
</evidence>
<dbReference type="PATRIC" id="fig|883078.3.peg.2757"/>
<organism evidence="3 4">
    <name type="scientific">Afipia broomeae ATCC 49717</name>
    <dbReference type="NCBI Taxonomy" id="883078"/>
    <lineage>
        <taxon>Bacteria</taxon>
        <taxon>Pseudomonadati</taxon>
        <taxon>Pseudomonadota</taxon>
        <taxon>Alphaproteobacteria</taxon>
        <taxon>Hyphomicrobiales</taxon>
        <taxon>Nitrobacteraceae</taxon>
        <taxon>Afipia</taxon>
    </lineage>
</organism>
<keyword evidence="2" id="KW-0732">Signal</keyword>
<proteinExistence type="predicted"/>
<feature type="signal peptide" evidence="2">
    <location>
        <begin position="1"/>
        <end position="23"/>
    </location>
</feature>
<evidence type="ECO:0000256" key="1">
    <source>
        <dbReference type="SAM" id="MobiDB-lite"/>
    </source>
</evidence>
<dbReference type="eggNOG" id="ENOG502ZYVP">
    <property type="taxonomic scope" value="Bacteria"/>
</dbReference>
<comment type="caution">
    <text evidence="3">The sequence shown here is derived from an EMBL/GenBank/DDBJ whole genome shotgun (WGS) entry which is preliminary data.</text>
</comment>
<feature type="compositionally biased region" description="Low complexity" evidence="1">
    <location>
        <begin position="77"/>
        <end position="89"/>
    </location>
</feature>
<feature type="compositionally biased region" description="Basic and acidic residues" evidence="1">
    <location>
        <begin position="37"/>
        <end position="61"/>
    </location>
</feature>
<sequence>MHVFRVAMLIGAMTVSVSIPALAQFTPGFRLNETKELTEEEKARNKANEDAAKAARSKIPDAKASNDPWASVRSEPAAKPAKSKSTATK</sequence>
<dbReference type="AlphaFoldDB" id="K8P6B8"/>
<gene>
    <name evidence="3" type="ORF">HMPREF9695_02672</name>
</gene>
<feature type="region of interest" description="Disordered" evidence="1">
    <location>
        <begin position="37"/>
        <end position="89"/>
    </location>
</feature>
<protein>
    <submittedName>
        <fullName evidence="3">Uncharacterized protein</fullName>
    </submittedName>
</protein>
<name>K8P6B8_9BRAD</name>
<dbReference type="Proteomes" id="UP000001096">
    <property type="component" value="Unassembled WGS sequence"/>
</dbReference>
<dbReference type="RefSeq" id="WP_006021372.1">
    <property type="nucleotide sequence ID" value="NZ_KB375283.1"/>
</dbReference>
<reference evidence="3 4" key="1">
    <citation type="submission" date="2012-04" db="EMBL/GenBank/DDBJ databases">
        <title>The Genome Sequence of Afipia broomeae ATCC 49717.</title>
        <authorList>
            <consortium name="The Broad Institute Genome Sequencing Platform"/>
            <person name="Earl A."/>
            <person name="Ward D."/>
            <person name="Feldgarden M."/>
            <person name="Gevers D."/>
            <person name="Huys G."/>
            <person name="Walker B."/>
            <person name="Young S.K."/>
            <person name="Zeng Q."/>
            <person name="Gargeya S."/>
            <person name="Fitzgerald M."/>
            <person name="Haas B."/>
            <person name="Abouelleil A."/>
            <person name="Alvarado L."/>
            <person name="Arachchi H.M."/>
            <person name="Berlin A."/>
            <person name="Chapman S.B."/>
            <person name="Goldberg J."/>
            <person name="Griggs A."/>
            <person name="Gujja S."/>
            <person name="Hansen M."/>
            <person name="Howarth C."/>
            <person name="Imamovic A."/>
            <person name="Larimer J."/>
            <person name="McCowen C."/>
            <person name="Montmayeur A."/>
            <person name="Murphy C."/>
            <person name="Neiman D."/>
            <person name="Pearson M."/>
            <person name="Priest M."/>
            <person name="Roberts A."/>
            <person name="Saif S."/>
            <person name="Shea T."/>
            <person name="Sisk P."/>
            <person name="Sykes S."/>
            <person name="Wortman J."/>
            <person name="Nusbaum C."/>
            <person name="Birren B."/>
        </authorList>
    </citation>
    <scope>NUCLEOTIDE SEQUENCE [LARGE SCALE GENOMIC DNA]</scope>
    <source>
        <strain evidence="3 4">ATCC 49717</strain>
    </source>
</reference>
<keyword evidence="4" id="KW-1185">Reference proteome</keyword>
<dbReference type="HOGENOM" id="CLU_182749_0_0_5"/>
<feature type="chain" id="PRO_5003919507" evidence="2">
    <location>
        <begin position="24"/>
        <end position="89"/>
    </location>
</feature>
<evidence type="ECO:0000313" key="3">
    <source>
        <dbReference type="EMBL" id="EKS36254.1"/>
    </source>
</evidence>